<name>A0A919GQB0_9ACTN</name>
<proteinExistence type="predicted"/>
<evidence type="ECO:0000313" key="2">
    <source>
        <dbReference type="EMBL" id="GHH88838.1"/>
    </source>
</evidence>
<dbReference type="AlphaFoldDB" id="A0A919GQB0"/>
<reference evidence="2" key="2">
    <citation type="submission" date="2020-09" db="EMBL/GenBank/DDBJ databases">
        <authorList>
            <person name="Sun Q."/>
            <person name="Ohkuma M."/>
        </authorList>
    </citation>
    <scope>NUCLEOTIDE SEQUENCE</scope>
    <source>
        <strain evidence="2">JCM 5069</strain>
    </source>
</reference>
<comment type="caution">
    <text evidence="2">The sequence shown here is derived from an EMBL/GenBank/DDBJ whole genome shotgun (WGS) entry which is preliminary data.</text>
</comment>
<keyword evidence="3" id="KW-1185">Reference proteome</keyword>
<accession>A0A919GQB0</accession>
<evidence type="ECO:0000313" key="3">
    <source>
        <dbReference type="Proteomes" id="UP000603708"/>
    </source>
</evidence>
<dbReference type="RefSeq" id="WP_189939146.1">
    <property type="nucleotide sequence ID" value="NZ_BNCD01000044.1"/>
</dbReference>
<feature type="region of interest" description="Disordered" evidence="1">
    <location>
        <begin position="34"/>
        <end position="71"/>
    </location>
</feature>
<protein>
    <submittedName>
        <fullName evidence="2">Uncharacterized protein</fullName>
    </submittedName>
</protein>
<organism evidence="2 3">
    <name type="scientific">Streptomyces sulfonofaciens</name>
    <dbReference type="NCBI Taxonomy" id="68272"/>
    <lineage>
        <taxon>Bacteria</taxon>
        <taxon>Bacillati</taxon>
        <taxon>Actinomycetota</taxon>
        <taxon>Actinomycetes</taxon>
        <taxon>Kitasatosporales</taxon>
        <taxon>Streptomycetaceae</taxon>
        <taxon>Streptomyces</taxon>
    </lineage>
</organism>
<sequence>METTPPKMPQLAPEQILRAADYVELVWQEQGSEEEKAALEEFSGQAPTLRTPHPTGIPQRSTTVTPRRRPENLSRHSLLGEMSVVPVHHFVGMTGHPGQPPGRVVGHTAAYLSTKAQGQKAGCRVE</sequence>
<reference evidence="2" key="1">
    <citation type="journal article" date="2014" name="Int. J. Syst. Evol. Microbiol.">
        <title>Complete genome sequence of Corynebacterium casei LMG S-19264T (=DSM 44701T), isolated from a smear-ripened cheese.</title>
        <authorList>
            <consortium name="US DOE Joint Genome Institute (JGI-PGF)"/>
            <person name="Walter F."/>
            <person name="Albersmeier A."/>
            <person name="Kalinowski J."/>
            <person name="Ruckert C."/>
        </authorList>
    </citation>
    <scope>NUCLEOTIDE SEQUENCE</scope>
    <source>
        <strain evidence="2">JCM 5069</strain>
    </source>
</reference>
<evidence type="ECO:0000256" key="1">
    <source>
        <dbReference type="SAM" id="MobiDB-lite"/>
    </source>
</evidence>
<dbReference type="Proteomes" id="UP000603708">
    <property type="component" value="Unassembled WGS sequence"/>
</dbReference>
<gene>
    <name evidence="2" type="ORF">GCM10018793_70000</name>
</gene>
<dbReference type="EMBL" id="BNCD01000044">
    <property type="protein sequence ID" value="GHH88838.1"/>
    <property type="molecule type" value="Genomic_DNA"/>
</dbReference>